<protein>
    <recommendedName>
        <fullName evidence="3">Chromo domain-containing protein</fullName>
    </recommendedName>
</protein>
<dbReference type="Pfam" id="PF00385">
    <property type="entry name" value="Chromo"/>
    <property type="match status" value="1"/>
</dbReference>
<comment type="caution">
    <text evidence="4">The sequence shown here is derived from an EMBL/GenBank/DDBJ whole genome shotgun (WGS) entry which is preliminary data.</text>
</comment>
<evidence type="ECO:0000259" key="3">
    <source>
        <dbReference type="PROSITE" id="PS50013"/>
    </source>
</evidence>
<accession>A0A428UBJ3</accession>
<feature type="compositionally biased region" description="Basic residues" evidence="2">
    <location>
        <begin position="23"/>
        <end position="42"/>
    </location>
</feature>
<feature type="domain" description="Chromo" evidence="3">
    <location>
        <begin position="246"/>
        <end position="301"/>
    </location>
</feature>
<organism evidence="4 5">
    <name type="scientific">Fusarium oligoseptatum</name>
    <dbReference type="NCBI Taxonomy" id="2604345"/>
    <lineage>
        <taxon>Eukaryota</taxon>
        <taxon>Fungi</taxon>
        <taxon>Dikarya</taxon>
        <taxon>Ascomycota</taxon>
        <taxon>Pezizomycotina</taxon>
        <taxon>Sordariomycetes</taxon>
        <taxon>Hypocreomycetidae</taxon>
        <taxon>Hypocreales</taxon>
        <taxon>Nectriaceae</taxon>
        <taxon>Fusarium</taxon>
        <taxon>Fusarium solani species complex</taxon>
    </lineage>
</organism>
<sequence length="301" mass="35136">MMDTILSIFSPRKRAPEPPKPLPHPRGRTYSRKDRVRAKRALGRISDSDTRSPRTRTSNASSITASHDTTGEISYLEEEEEEEEEEETTVKMNTPGADSRSPVEPQSSPLFGPSVKDDEVVQQRYYKRLVRKRPAVVEDEDEEMIDSQDEARYDSEVEEAEEGQQDEEHEGPEHEDEEEDDEAYTFNKILGYRWAKNKIQLQIDWSEHPQTWEPEEHIHRDAPDALFNYWRSKGGRPDNPKKPGVYDIFAIRDHSKNKKKVLVEWVGYDKNDQTWEDRKNIEKTAKDLVDDYFDGLKKGKK</sequence>
<dbReference type="InterPro" id="IPR016197">
    <property type="entry name" value="Chromo-like_dom_sf"/>
</dbReference>
<feature type="region of interest" description="Disordered" evidence="2">
    <location>
        <begin position="131"/>
        <end position="183"/>
    </location>
</feature>
<feature type="compositionally biased region" description="Acidic residues" evidence="2">
    <location>
        <begin position="75"/>
        <end position="87"/>
    </location>
</feature>
<name>A0A428UBJ3_9HYPO</name>
<dbReference type="InterPro" id="IPR000953">
    <property type="entry name" value="Chromo/chromo_shadow_dom"/>
</dbReference>
<dbReference type="GO" id="GO:0006338">
    <property type="term" value="P:chromatin remodeling"/>
    <property type="evidence" value="ECO:0007669"/>
    <property type="project" value="UniProtKB-ARBA"/>
</dbReference>
<keyword evidence="5" id="KW-1185">Reference proteome</keyword>
<feature type="compositionally biased region" description="Acidic residues" evidence="2">
    <location>
        <begin position="137"/>
        <end position="148"/>
    </location>
</feature>
<dbReference type="EMBL" id="NKCK01000017">
    <property type="protein sequence ID" value="RSM11647.1"/>
    <property type="molecule type" value="Genomic_DNA"/>
</dbReference>
<feature type="region of interest" description="Disordered" evidence="2">
    <location>
        <begin position="1"/>
        <end position="117"/>
    </location>
</feature>
<dbReference type="PROSITE" id="PS50013">
    <property type="entry name" value="CHROMO_2"/>
    <property type="match status" value="2"/>
</dbReference>
<dbReference type="STRING" id="1325735.A0A428UBJ3"/>
<evidence type="ECO:0000256" key="2">
    <source>
        <dbReference type="SAM" id="MobiDB-lite"/>
    </source>
</evidence>
<reference evidence="4 5" key="1">
    <citation type="submission" date="2017-06" db="EMBL/GenBank/DDBJ databases">
        <title>Comparative genomic analysis of Ambrosia Fusariam Clade fungi.</title>
        <authorList>
            <person name="Stajich J.E."/>
            <person name="Carrillo J."/>
            <person name="Kijimoto T."/>
            <person name="Eskalen A."/>
            <person name="O'Donnell K."/>
            <person name="Kasson M."/>
        </authorList>
    </citation>
    <scope>NUCLEOTIDE SEQUENCE [LARGE SCALE GENOMIC DNA]</scope>
    <source>
        <strain evidence="4 5">NRRL62579</strain>
    </source>
</reference>
<dbReference type="Proteomes" id="UP000287144">
    <property type="component" value="Unassembled WGS sequence"/>
</dbReference>
<evidence type="ECO:0000256" key="1">
    <source>
        <dbReference type="ARBA" id="ARBA00011353"/>
    </source>
</evidence>
<dbReference type="CDD" id="cd00024">
    <property type="entry name" value="CD_CSD"/>
    <property type="match status" value="2"/>
</dbReference>
<feature type="compositionally biased region" description="Acidic residues" evidence="2">
    <location>
        <begin position="156"/>
        <end position="183"/>
    </location>
</feature>
<proteinExistence type="predicted"/>
<dbReference type="Gene3D" id="2.40.50.40">
    <property type="match status" value="2"/>
</dbReference>
<dbReference type="InterPro" id="IPR023780">
    <property type="entry name" value="Chromo_domain"/>
</dbReference>
<dbReference type="AlphaFoldDB" id="A0A428UBJ3"/>
<feature type="domain" description="Chromo" evidence="3">
    <location>
        <begin position="184"/>
        <end position="241"/>
    </location>
</feature>
<evidence type="ECO:0000313" key="5">
    <source>
        <dbReference type="Proteomes" id="UP000287144"/>
    </source>
</evidence>
<evidence type="ECO:0000313" key="4">
    <source>
        <dbReference type="EMBL" id="RSM11647.1"/>
    </source>
</evidence>
<comment type="subunit">
    <text evidence="1">Component of the NuA4 histone acetyltransferase complex.</text>
</comment>
<feature type="compositionally biased region" description="Polar residues" evidence="2">
    <location>
        <begin position="55"/>
        <end position="72"/>
    </location>
</feature>
<dbReference type="SMART" id="SM00298">
    <property type="entry name" value="CHROMO"/>
    <property type="match status" value="2"/>
</dbReference>
<dbReference type="SUPFAM" id="SSF54160">
    <property type="entry name" value="Chromo domain-like"/>
    <property type="match status" value="2"/>
</dbReference>
<gene>
    <name evidence="4" type="ORF">CEP52_002874</name>
</gene>